<keyword evidence="2" id="KW-0677">Repeat</keyword>
<dbReference type="EMBL" id="BLBS01000037">
    <property type="protein sequence ID" value="GET89728.1"/>
    <property type="molecule type" value="Genomic_DNA"/>
</dbReference>
<dbReference type="InterPro" id="IPR051550">
    <property type="entry name" value="SCF-Subunits/Alg-Epimerases"/>
</dbReference>
<accession>A0A640KK78</accession>
<gene>
    <name evidence="6" type="ORF">LtaPh_2708400</name>
</gene>
<comment type="caution">
    <text evidence="6">The sequence shown here is derived from an EMBL/GenBank/DDBJ whole genome shotgun (WGS) entry which is preliminary data.</text>
</comment>
<sequence length="3302" mass="349534">MYEEAGYVIVQRYSPWQKKKVRTIIVNAHSKTTSQKSIAGAIALAKPFDRIELTGGEYHESVAIQAPLELVASEGEDPHIFSRSSTITIATNGISVYMERIVISSRSSSKLDAAVVAVAGNLILFRCHCSSLLIGGNAVAQVDECTIKESGSGVGIAVHESGGGIIKSSTVRNHRNVCIEIDTRGELQVTECTIDNNIGGDGMSISGAVSAIGRDSGSSSASCSEVVVTHCRFSIDSVSSFASGKAVMSSGGSACSMILTHGAAPAIASNEFMEGEIGVLMEGPGTAKLKGNVIRCQRRCGILALVEEGLGYAQDHQTLRIMGDNIIDRCRVGIDVQCAVSRASYIQQQNAVSAVAGSASGVGASSEAGLNVSATDSTASAADYFLCCEFPNPKRAFSWAPVQGTTPPPCSNEAAFFLTSSSPTAPLVCMESNWYSLDTLKSNTQRLVTMALEANPTCLQLGFGIGTTAARFLNESLDATSANPFADMLNGMLGTQLSHGTDITASGYEMLKLRGNKGIDIVNTKFSNCGICAIRFGRQGYGLVEDCVFEDCKAYAIVVESAAHPLITGCRFLRSRGASILVSNFVNPFIIGNEIANGKRDGIHLVSMSRGLIIGNIIATHVGAGIRVDKHSQPLICANAISQNRKGGIAVTGGSKPAILLNTLAANLYAQVNCTDGTDAFISHNRITASTDTGIRIDSCSHCTVLSNTISCNGDGILVELDADPYVQDNDINDNTGAGVRACNNALGVFVGNRIRKNMGPNVLLTEGASSVFRANRIEDSPEGGVVVCNEGLGFFERNTIARNAIANVLVTGMYSEPEFLRNVICSSPTGCGVVCGHSAGGSFLRNSIHENLKCGVFILEGSNPTFRDNKIAREAVGVIVSDSGKGSFTQNAIENCYGSGVLSQRQGDPVFSQNKVTGCEMSGLHIAPDSVGVFECNELTRNDIGVQFGSSMDSAVMEIHSAYLPTTDASSKDSPEVLQRSATRTAQRRSSIFSTNTDTSVLLSIADASAQRSATMARSASSIVRGNTISGNLRGGVLLDAFPNGTLEQNRIFQNNAYGVRGDTTYSATRAQAMLKRLGVGDHNSVIRSPSLQQRKSSFAHLQTLLLIHANSIYGHDEANVFLDHFDGDTHNTTITANTIYEAPYGVCVANNSTVKSMSKNEVHTCMDGFIFASGGHGCYTANHIRDCAYSGVYVSDKAYPNFTNANRIEKCGFSGVLVDVNGQGVFVNNTICHCTTGVVVFCGPTTPYHVTYEEVMHARILSCTPTFTENAIEENQLHGVLLLSVISGCPLRSPLFLPCSGVGGKSAEVSAEESPTDEPLHDTPAPYSCAMGGAATSPGNRLCATFERNIIRRNRVMGVYHDRFEHWDFSALEKTHAEMKPSGGNLVKNAYGGYESLLGTSQILGNDEHRQQRVLKQVSFIKNIITECSVGVGAGYGCHPYLEHNNIHHNTFFGLLLRFGSAVSAYANDICYNGLAGVYAASGAKGYIAGGVIESNNGWCREEGSLHTPRRFDDCIFSKSFFTQLNANTVEEKVRAGAATAGKPLRACRRAYEQMSHLAEVHVFAMTDALRYLAELVAASSGGMTLASGCAPSALFEAVEGLSSSAKAAAASSKRWLGGVALDDYADISTADGGIGVWVEAGSRVTIQGNRIGKHQNSGVLIAKGILKHHSILHHSFNMENGKSGGKKLEMVASLPGASKSLKTAPSSTTVDIFDVHRDAPPLACSEPGVLFTTQMLYVTGIVAAVQVAASTTFESLEAEFASFLHHSLSLSSSNGLEDQEKKQCVDSLHHSCIADNVISGNRDGVHVEVFHSLQACATASAAAPAAPSAHQIKSLSGAGAKSTSDAIRRISLETHTLPLFLRESSQTFSAAPKTFSNDAASTAVATTELGTSPHDIDVIECAYDGYDFTIVMEGNTVTQNRRYGVYAVHVANVHCESFLSGRSALNEAIASQYDGLRSKLVLGKETTRVAVTLPFELQARTQTGSHALFRRNDIFSNTQMQVYMTSRYVAVTQDGDRTLLQLDTTAPLSGSNYASQVLVGVPVIASLLQLPPPGVLLWDENKVHDAKSGVLLCGYLGPHSVRLQRNTFVNIAGDALSVQGHLACATVGAGNVFEHNGVGLHLVQHERILLVSSPATMLSRLRTRIFHNTFREATDSSILLECTGEEAPLVYQNTFSRHMQGTAALYLQNDRVSGAAVVQGNVFSDNYIPVFLVGAGDCDAECPLYSSPITLVENRFTSNYIGAIVCNGASPLLERNLFENNARAGVEVLGSGTRPQLRHCVFREHRQSCDVEDLTMRYPNQGTLQLEYRKFSLMLLPQNGRLLTDTSQGRLSAGLLIGPCTGPVVEACVFVSNDVGVDTVGDAATPATASGGPKAHFKRCLFTSHQGCGVLVRGLQGAAGGVGGGGGGGSVDKTGGGAAKGITAGRKPRDNTVHVSSALNMEDKIVFEQCVFKDNATANGGGDVVAMELCCATFRDNVFCGSVVGKTGSVAFFTQNCFTLSDNDSITFAGASQDSWPMAENRKGEAPAVVIQEGSRIVVEQNTIVHREVGVQCLPGAEGIVSGNRIVQCVTGFILAPFNHTDVNKNRVLDSGDCGAVVYGGGMEDNKIIKAPTGILAQHSSAYKGINSVPLHKRDTLGFLCIGNKIVDCAKNGLLIATAGVFDSNSVSCCKSGVHIVSPLNGGPAGSCPVIKTCSVYDNGMGVCMENESESTVRDNDIFDNETVGLLVAATATGILQDNHISSPAEHGAMEIAVDSRVKSFGNVIRNQFSPAYQRGTRTSRAKDYQAQQANFLRELRDVDDTVEEAHQSMETVSSSLWSLQQELVTMHSKSVTGLATVVAGTAGYALRVASARGGTTAGTPNSNKKDGRLNPGKQPIASGKNILESGNNVTGSVVARKRSLGPVARGTTSAGSNCAPVAAAGARRPSKSELSTKVGTRGKAARNAVPVDPIKVLIHVFTNAATSTEADAVGQAITNVLAKPPLSKYNFVTTVTISASQLFRLLGGPQPMQPSLCVVVVDAKFGYLSPSDHYALQLLHKSTCVRRLSKNQGTTAATGSDSHSQKHCISGGAGNPQEVSRLSYTVLPVSFLKEELLTSEDDIMSMETYAAIHHSFTYTDSVEEVLEALHERISGDLPISLSSPAMGLPESINVPNLQAPDTETTVDNPLIDDEDSCTLSASGSAACCALARESCGGRTSLTVEHVSALLSKLTPEALGFEPAKDARSIKKRKSSVALSFQEDGGSRGELDQRKQREGVLPPLQRGTTSSKTSLQGVPTGRRRSSVVSTHGGRRASVVSKKS</sequence>
<evidence type="ECO:0000256" key="3">
    <source>
        <dbReference type="ARBA" id="ARBA00022786"/>
    </source>
</evidence>
<dbReference type="PANTHER" id="PTHR22990">
    <property type="entry name" value="F-BOX ONLY PROTEIN"/>
    <property type="match status" value="1"/>
</dbReference>
<dbReference type="SUPFAM" id="SSF51126">
    <property type="entry name" value="Pectin lyase-like"/>
    <property type="match status" value="8"/>
</dbReference>
<feature type="compositionally biased region" description="Basic and acidic residues" evidence="4">
    <location>
        <begin position="3244"/>
        <end position="3257"/>
    </location>
</feature>
<feature type="domain" description="Carbohydrate-binding/sugar hydrolysis" evidence="5">
    <location>
        <begin position="659"/>
        <end position="812"/>
    </location>
</feature>
<dbReference type="VEuPathDB" id="TriTrypDB:LtaPh_2708400"/>
<feature type="domain" description="Carbohydrate-binding/sugar hydrolysis" evidence="5">
    <location>
        <begin position="515"/>
        <end position="652"/>
    </location>
</feature>
<feature type="domain" description="Carbohydrate-binding/sugar hydrolysis" evidence="5">
    <location>
        <begin position="1126"/>
        <end position="1243"/>
    </location>
</feature>
<keyword evidence="7" id="KW-1185">Reference proteome</keyword>
<feature type="compositionally biased region" description="Polar residues" evidence="4">
    <location>
        <begin position="3265"/>
        <end position="3276"/>
    </location>
</feature>
<evidence type="ECO:0000313" key="7">
    <source>
        <dbReference type="Proteomes" id="UP000419144"/>
    </source>
</evidence>
<feature type="compositionally biased region" description="Polar residues" evidence="4">
    <location>
        <begin position="3053"/>
        <end position="3062"/>
    </location>
</feature>
<dbReference type="SMART" id="SM00722">
    <property type="entry name" value="CASH"/>
    <property type="match status" value="3"/>
</dbReference>
<protein>
    <recommendedName>
        <fullName evidence="5">Carbohydrate-binding/sugar hydrolysis domain-containing protein</fullName>
    </recommendedName>
</protein>
<dbReference type="NCBIfam" id="TIGR03804">
    <property type="entry name" value="para_beta_helix"/>
    <property type="match status" value="1"/>
</dbReference>
<comment type="pathway">
    <text evidence="1">Protein modification; protein ubiquitination.</text>
</comment>
<dbReference type="InterPro" id="IPR006626">
    <property type="entry name" value="PbH1"/>
</dbReference>
<evidence type="ECO:0000256" key="1">
    <source>
        <dbReference type="ARBA" id="ARBA00004906"/>
    </source>
</evidence>
<evidence type="ECO:0000313" key="6">
    <source>
        <dbReference type="EMBL" id="GET89728.1"/>
    </source>
</evidence>
<feature type="region of interest" description="Disordered" evidence="4">
    <location>
        <begin position="2856"/>
        <end position="2887"/>
    </location>
</feature>
<organism evidence="6 7">
    <name type="scientific">Leishmania tarentolae</name>
    <name type="common">Sauroleishmania tarentolae</name>
    <dbReference type="NCBI Taxonomy" id="5689"/>
    <lineage>
        <taxon>Eukaryota</taxon>
        <taxon>Discoba</taxon>
        <taxon>Euglenozoa</taxon>
        <taxon>Kinetoplastea</taxon>
        <taxon>Metakinetoplastina</taxon>
        <taxon>Trypanosomatida</taxon>
        <taxon>Trypanosomatidae</taxon>
        <taxon>Leishmaniinae</taxon>
        <taxon>Leishmania</taxon>
        <taxon>lizard Leishmania</taxon>
    </lineage>
</organism>
<reference evidence="6" key="1">
    <citation type="submission" date="2019-11" db="EMBL/GenBank/DDBJ databases">
        <title>Leishmania tarentolae CDS.</title>
        <authorList>
            <person name="Goto Y."/>
            <person name="Yamagishi J."/>
        </authorList>
    </citation>
    <scope>NUCLEOTIDE SEQUENCE [LARGE SCALE GENOMIC DNA]</scope>
    <source>
        <strain evidence="6">Parrot Tar II</strain>
    </source>
</reference>
<dbReference type="SMART" id="SM00710">
    <property type="entry name" value="PbH1"/>
    <property type="match status" value="38"/>
</dbReference>
<evidence type="ECO:0000256" key="4">
    <source>
        <dbReference type="SAM" id="MobiDB-lite"/>
    </source>
</evidence>
<name>A0A640KK78_LEITA</name>
<dbReference type="InterPro" id="IPR022441">
    <property type="entry name" value="Para_beta_helix_rpt-2"/>
</dbReference>
<evidence type="ECO:0000256" key="2">
    <source>
        <dbReference type="ARBA" id="ARBA00022737"/>
    </source>
</evidence>
<dbReference type="GO" id="GO:0006511">
    <property type="term" value="P:ubiquitin-dependent protein catabolic process"/>
    <property type="evidence" value="ECO:0007669"/>
    <property type="project" value="TreeGrafter"/>
</dbReference>
<dbReference type="Pfam" id="PF13229">
    <property type="entry name" value="Beta_helix"/>
    <property type="match status" value="6"/>
</dbReference>
<dbReference type="Gene3D" id="2.160.20.10">
    <property type="entry name" value="Single-stranded right-handed beta-helix, Pectin lyase-like"/>
    <property type="match status" value="7"/>
</dbReference>
<dbReference type="FunFam" id="2.160.20.10:FF:000089">
    <property type="entry name" value="Right_handed_beta_helix_region /Periplasmic_copper-binding_protein_(NosD)_-_putative"/>
    <property type="match status" value="1"/>
</dbReference>
<evidence type="ECO:0000259" key="5">
    <source>
        <dbReference type="SMART" id="SM00722"/>
    </source>
</evidence>
<keyword evidence="3" id="KW-0833">Ubl conjugation pathway</keyword>
<dbReference type="InterPro" id="IPR011050">
    <property type="entry name" value="Pectin_lyase_fold/virulence"/>
</dbReference>
<feature type="region of interest" description="Disordered" evidence="4">
    <location>
        <begin position="3053"/>
        <end position="3072"/>
    </location>
</feature>
<feature type="region of interest" description="Disordered" evidence="4">
    <location>
        <begin position="3231"/>
        <end position="3302"/>
    </location>
</feature>
<dbReference type="PANTHER" id="PTHR22990:SF32">
    <property type="entry name" value="RIGHT HANDED BETA HELIX DOMAIN-CONTAINING PROTEIN"/>
    <property type="match status" value="1"/>
</dbReference>
<dbReference type="Proteomes" id="UP000419144">
    <property type="component" value="Unassembled WGS sequence"/>
</dbReference>
<proteinExistence type="predicted"/>
<dbReference type="FunFam" id="2.160.20.10:FF:000188">
    <property type="entry name" value="Uncharacterized protein"/>
    <property type="match status" value="1"/>
</dbReference>
<dbReference type="OrthoDB" id="427974at2759"/>
<dbReference type="InterPro" id="IPR039448">
    <property type="entry name" value="Beta_helix"/>
</dbReference>
<dbReference type="FunFam" id="2.160.20.10:FF:000182">
    <property type="entry name" value="Uncharacterized protein"/>
    <property type="match status" value="1"/>
</dbReference>
<dbReference type="InterPro" id="IPR006633">
    <property type="entry name" value="Carb-bd_sugar_hydrolysis-dom"/>
</dbReference>
<dbReference type="InterPro" id="IPR012334">
    <property type="entry name" value="Pectin_lyas_fold"/>
</dbReference>